<proteinExistence type="predicted"/>
<dbReference type="GeneID" id="20828007"/>
<dbReference type="HOGENOM" id="CLU_020821_1_0_1"/>
<dbReference type="InterPro" id="IPR021514">
    <property type="entry name" value="DUF3176"/>
</dbReference>
<evidence type="ECO:0000313" key="3">
    <source>
        <dbReference type="EMBL" id="EGO56764.1"/>
    </source>
</evidence>
<feature type="region of interest" description="Disordered" evidence="1">
    <location>
        <begin position="1"/>
        <end position="32"/>
    </location>
</feature>
<dbReference type="Pfam" id="PF11374">
    <property type="entry name" value="DUF3176"/>
    <property type="match status" value="1"/>
</dbReference>
<protein>
    <submittedName>
        <fullName evidence="3">Uncharacterized protein</fullName>
    </submittedName>
</protein>
<feature type="transmembrane region" description="Helical" evidence="2">
    <location>
        <begin position="127"/>
        <end position="154"/>
    </location>
</feature>
<keyword evidence="2" id="KW-0472">Membrane</keyword>
<dbReference type="AlphaFoldDB" id="F8MQY4"/>
<feature type="transmembrane region" description="Helical" evidence="2">
    <location>
        <begin position="84"/>
        <end position="107"/>
    </location>
</feature>
<gene>
    <name evidence="3" type="ORF">NEUTE1DRAFT_45681</name>
</gene>
<feature type="transmembrane region" description="Helical" evidence="2">
    <location>
        <begin position="191"/>
        <end position="209"/>
    </location>
</feature>
<dbReference type="OrthoDB" id="5357734at2759"/>
<dbReference type="EMBL" id="GL891305">
    <property type="protein sequence ID" value="EGO56764.1"/>
    <property type="molecule type" value="Genomic_DNA"/>
</dbReference>
<organism evidence="3 4">
    <name type="scientific">Neurospora tetrasperma (strain FGSC 2508 / ATCC MYA-4615 / P0657)</name>
    <dbReference type="NCBI Taxonomy" id="510951"/>
    <lineage>
        <taxon>Eukaryota</taxon>
        <taxon>Fungi</taxon>
        <taxon>Dikarya</taxon>
        <taxon>Ascomycota</taxon>
        <taxon>Pezizomycotina</taxon>
        <taxon>Sordariomycetes</taxon>
        <taxon>Sordariomycetidae</taxon>
        <taxon>Sordariales</taxon>
        <taxon>Sordariaceae</taxon>
        <taxon>Neurospora</taxon>
    </lineage>
</organism>
<evidence type="ECO:0000256" key="1">
    <source>
        <dbReference type="SAM" id="MobiDB-lite"/>
    </source>
</evidence>
<dbReference type="Proteomes" id="UP000008065">
    <property type="component" value="Unassembled WGS sequence"/>
</dbReference>
<dbReference type="RefSeq" id="XP_009851655.1">
    <property type="nucleotide sequence ID" value="XM_009853353.1"/>
</dbReference>
<reference evidence="4" key="1">
    <citation type="journal article" date="2011" name="Genetics">
        <title>Massive changes in genome architecture accompany the transition to self-fertility in the filamentous fungus Neurospora tetrasperma.</title>
        <authorList>
            <person name="Ellison C.E."/>
            <person name="Stajich J.E."/>
            <person name="Jacobson D.J."/>
            <person name="Natvig D.O."/>
            <person name="Lapidus A."/>
            <person name="Foster B."/>
            <person name="Aerts A."/>
            <person name="Riley R."/>
            <person name="Lindquist E.A."/>
            <person name="Grigoriev I.V."/>
            <person name="Taylor J.W."/>
        </authorList>
    </citation>
    <scope>NUCLEOTIDE SEQUENCE [LARGE SCALE GENOMIC DNA]</scope>
    <source>
        <strain evidence="4">FGSC 2508 / P0657</strain>
    </source>
</reference>
<dbReference type="PANTHER" id="PTHR37576:SF2">
    <property type="entry name" value="DEFECT AT LOW TEMPERATURE PROTEIN 1"/>
    <property type="match status" value="1"/>
</dbReference>
<name>F8MQY4_NEUT8</name>
<keyword evidence="2" id="KW-1133">Transmembrane helix</keyword>
<sequence length="610" mass="67598">MDSSRGTTSYRGHDRHDWNHHVDDSPQHSPSSVHMLEENVPLHDQPGLTDSRRYPDLERTGSSLRGLGNINHDCPWQPGRSRRILYLGYAPLLLSLACTLLAIYVIFNSQGQLVSEWDGSNRMQPGQLLAFTSTAANSLMMLAYVQGWVSFFWIQALKGNMPVSNLHYNWEAATSLWGSLKSLMRKRARRVSIVSILVATTSFLRGPLIQKGSYIQTINSELQGTIGLQVLPTTEVWESQSFDTPKFKRMFSDVMREYQARTPIYIPGSDCNNCSLSVKGFGFRYVNTANQSNLHNFLERPSPNKYGTYTVDRIFNVTASASNDNKYIEVDILRKASYDCVANLISTTYHLYPSTVEYELSLHGQKATFRTSDWRNDSVYRGATSFLYEQNSNNQSACGPSFDDPTNDILNGFRELALRLSIREAIGRREAAAAAGNVTEDNPAFVQKVDYTSHQLRTEYAVNKPALALAVVVSLLGPISILSLFKGWTTLGRDFSLSPFELANSFLLRSPLPSSSPRSNSSGDSISELKQRQHQLASLLASCSSNASAEKVLESICQRAEAASDGVSGTTTKEPVVQYGVLDGTGLLGFAISDVNGVVHARKPREGEIL</sequence>
<evidence type="ECO:0000313" key="4">
    <source>
        <dbReference type="Proteomes" id="UP000008065"/>
    </source>
</evidence>
<keyword evidence="4" id="KW-1185">Reference proteome</keyword>
<dbReference type="KEGG" id="nte:NEUTE1DRAFT45681"/>
<dbReference type="PANTHER" id="PTHR37576">
    <property type="entry name" value="DEFECT AT LOW TEMPERATURE PROTEIN 1"/>
    <property type="match status" value="1"/>
</dbReference>
<feature type="compositionally biased region" description="Basic and acidic residues" evidence="1">
    <location>
        <begin position="11"/>
        <end position="26"/>
    </location>
</feature>
<keyword evidence="2" id="KW-0812">Transmembrane</keyword>
<feature type="compositionally biased region" description="Polar residues" evidence="1">
    <location>
        <begin position="1"/>
        <end position="10"/>
    </location>
</feature>
<evidence type="ECO:0000256" key="2">
    <source>
        <dbReference type="SAM" id="Phobius"/>
    </source>
</evidence>
<dbReference type="VEuPathDB" id="FungiDB:NEUTE1DRAFT_45681"/>
<accession>F8MQY4</accession>